<dbReference type="EMBL" id="PQFF01000146">
    <property type="protein sequence ID" value="RHZ78896.1"/>
    <property type="molecule type" value="Genomic_DNA"/>
</dbReference>
<evidence type="ECO:0000313" key="3">
    <source>
        <dbReference type="Proteomes" id="UP000266861"/>
    </source>
</evidence>
<evidence type="ECO:0000256" key="1">
    <source>
        <dbReference type="SAM" id="MobiDB-lite"/>
    </source>
</evidence>
<proteinExistence type="predicted"/>
<gene>
    <name evidence="2" type="ORF">Glove_155g142</name>
</gene>
<dbReference type="AlphaFoldDB" id="A0A397IYP4"/>
<keyword evidence="3" id="KW-1185">Reference proteome</keyword>
<feature type="region of interest" description="Disordered" evidence="1">
    <location>
        <begin position="41"/>
        <end position="99"/>
    </location>
</feature>
<name>A0A397IYP4_9GLOM</name>
<accession>A0A397IYP4</accession>
<reference evidence="2 3" key="1">
    <citation type="submission" date="2018-08" db="EMBL/GenBank/DDBJ databases">
        <title>Genome and evolution of the arbuscular mycorrhizal fungus Diversispora epigaea (formerly Glomus versiforme) and its bacterial endosymbionts.</title>
        <authorList>
            <person name="Sun X."/>
            <person name="Fei Z."/>
            <person name="Harrison M."/>
        </authorList>
    </citation>
    <scope>NUCLEOTIDE SEQUENCE [LARGE SCALE GENOMIC DNA]</scope>
    <source>
        <strain evidence="2 3">IT104</strain>
    </source>
</reference>
<protein>
    <submittedName>
        <fullName evidence="2">Uncharacterized protein</fullName>
    </submittedName>
</protein>
<sequence>MLIRFATVPPIPREKTHKPAITIPGDSTVSREKLTSQQLHFQESNGEKARKKVPLIPREKTHKPAITIPGDSTVPREKLTSQQLHFQESNREKARKKGE</sequence>
<comment type="caution">
    <text evidence="2">The sequence shown here is derived from an EMBL/GenBank/DDBJ whole genome shotgun (WGS) entry which is preliminary data.</text>
</comment>
<evidence type="ECO:0000313" key="2">
    <source>
        <dbReference type="EMBL" id="RHZ78896.1"/>
    </source>
</evidence>
<feature type="region of interest" description="Disordered" evidence="1">
    <location>
        <begin position="1"/>
        <end position="25"/>
    </location>
</feature>
<dbReference type="Proteomes" id="UP000266861">
    <property type="component" value="Unassembled WGS sequence"/>
</dbReference>
<feature type="compositionally biased region" description="Basic and acidic residues" evidence="1">
    <location>
        <begin position="88"/>
        <end position="99"/>
    </location>
</feature>
<organism evidence="2 3">
    <name type="scientific">Diversispora epigaea</name>
    <dbReference type="NCBI Taxonomy" id="1348612"/>
    <lineage>
        <taxon>Eukaryota</taxon>
        <taxon>Fungi</taxon>
        <taxon>Fungi incertae sedis</taxon>
        <taxon>Mucoromycota</taxon>
        <taxon>Glomeromycotina</taxon>
        <taxon>Glomeromycetes</taxon>
        <taxon>Diversisporales</taxon>
        <taxon>Diversisporaceae</taxon>
        <taxon>Diversispora</taxon>
    </lineage>
</organism>